<keyword evidence="3" id="KW-1185">Reference proteome</keyword>
<dbReference type="NCBIfam" id="TIGR02699">
    <property type="entry name" value="archaeo_AfpA"/>
    <property type="match status" value="1"/>
</dbReference>
<proteinExistence type="predicted"/>
<dbReference type="KEGG" id="ast:Asulf_01272"/>
<dbReference type="eggNOG" id="arCOG01705">
    <property type="taxonomic scope" value="Archaea"/>
</dbReference>
<dbReference type="Gene3D" id="3.40.50.1950">
    <property type="entry name" value="Flavin prenyltransferase-like"/>
    <property type="match status" value="1"/>
</dbReference>
<name>N0BE28_9EURY</name>
<dbReference type="EMBL" id="CP005290">
    <property type="protein sequence ID" value="AGK61268.1"/>
    <property type="molecule type" value="Genomic_DNA"/>
</dbReference>
<evidence type="ECO:0000313" key="2">
    <source>
        <dbReference type="EMBL" id="AGK61268.1"/>
    </source>
</evidence>
<evidence type="ECO:0000259" key="1">
    <source>
        <dbReference type="Pfam" id="PF02441"/>
    </source>
</evidence>
<reference evidence="2 3" key="1">
    <citation type="journal article" date="2013" name="Genome Announc.">
        <title>Complete Genome Sequence of the Thermophilic and Facultatively Chemolithoautotrophic Sulfate Reducer Archaeoglobus sulfaticallidus Strain PM70-1T.</title>
        <authorList>
            <person name="Stokke R."/>
            <person name="Hocking W.P."/>
            <person name="Steinsbu B.O."/>
            <person name="Steen I.H."/>
        </authorList>
    </citation>
    <scope>NUCLEOTIDE SEQUENCE [LARGE SCALE GENOMIC DNA]</scope>
    <source>
        <strain evidence="2">PM70-1</strain>
    </source>
</reference>
<dbReference type="GeneID" id="15392913"/>
<dbReference type="HOGENOM" id="CLU_098523_0_0_2"/>
<organism evidence="2 3">
    <name type="scientific">Archaeoglobus sulfaticallidus PM70-1</name>
    <dbReference type="NCBI Taxonomy" id="387631"/>
    <lineage>
        <taxon>Archaea</taxon>
        <taxon>Methanobacteriati</taxon>
        <taxon>Methanobacteriota</taxon>
        <taxon>Archaeoglobi</taxon>
        <taxon>Archaeoglobales</taxon>
        <taxon>Archaeoglobaceae</taxon>
        <taxon>Archaeoglobus</taxon>
    </lineage>
</organism>
<accession>N0BE28</accession>
<sequence length="194" mass="22177">MEEIEEKTMRVAWGITGAGDRLEEILAIMKEINSKYDDLEIRVYLSKAGEQVMKFYRIYNDLKSSFEKVYVEKNANSPFLAGQIQTGKFEFMIIAPATANTTAKISLGIADTLLTNSALMGLKAYVPLYILPTDYKAGEVLTKLPNGKLLKIRVRKEDVEHVERLRKMDGIFVLESPQEIPPVFEKHYRLLRKD</sequence>
<dbReference type="AlphaFoldDB" id="N0BE28"/>
<gene>
    <name evidence="2" type="ORF">Asulf_01272</name>
</gene>
<dbReference type="Proteomes" id="UP000013307">
    <property type="component" value="Chromosome"/>
</dbReference>
<dbReference type="STRING" id="387631.Asulf_01272"/>
<dbReference type="InterPro" id="IPR036551">
    <property type="entry name" value="Flavin_trans-like"/>
</dbReference>
<dbReference type="RefSeq" id="WP_015590866.1">
    <property type="nucleotide sequence ID" value="NC_021169.1"/>
</dbReference>
<dbReference type="InterPro" id="IPR014072">
    <property type="entry name" value="Archaeoflavo_AfpA"/>
</dbReference>
<dbReference type="GO" id="GO:0003824">
    <property type="term" value="F:catalytic activity"/>
    <property type="evidence" value="ECO:0007669"/>
    <property type="project" value="InterPro"/>
</dbReference>
<dbReference type="Pfam" id="PF02441">
    <property type="entry name" value="Flavoprotein"/>
    <property type="match status" value="1"/>
</dbReference>
<protein>
    <submittedName>
        <fullName evidence="2">Archaeoflavoprotein AfpA</fullName>
    </submittedName>
</protein>
<dbReference type="InterPro" id="IPR003382">
    <property type="entry name" value="Flavoprotein"/>
</dbReference>
<evidence type="ECO:0000313" key="3">
    <source>
        <dbReference type="Proteomes" id="UP000013307"/>
    </source>
</evidence>
<dbReference type="SUPFAM" id="SSF52507">
    <property type="entry name" value="Homo-oligomeric flavin-containing Cys decarboxylases, HFCD"/>
    <property type="match status" value="1"/>
</dbReference>
<feature type="domain" description="Flavoprotein" evidence="1">
    <location>
        <begin position="9"/>
        <end position="165"/>
    </location>
</feature>
<dbReference type="OrthoDB" id="23478at2157"/>